<organism evidence="3 4">
    <name type="scientific">Nodularia harveyana UHCC-0300</name>
    <dbReference type="NCBI Taxonomy" id="2974287"/>
    <lineage>
        <taxon>Bacteria</taxon>
        <taxon>Bacillati</taxon>
        <taxon>Cyanobacteriota</taxon>
        <taxon>Cyanophyceae</taxon>
        <taxon>Nostocales</taxon>
        <taxon>Nodulariaceae</taxon>
        <taxon>Nodularia</taxon>
    </lineage>
</organism>
<dbReference type="EMBL" id="JAYGHG010000042">
    <property type="protein sequence ID" value="MEA5583407.1"/>
    <property type="molecule type" value="Genomic_DNA"/>
</dbReference>
<gene>
    <name evidence="2 3" type="primary">gatC</name>
    <name evidence="3" type="ORF">VB620_18940</name>
</gene>
<dbReference type="NCBIfam" id="TIGR00135">
    <property type="entry name" value="gatC"/>
    <property type="match status" value="1"/>
</dbReference>
<evidence type="ECO:0000313" key="3">
    <source>
        <dbReference type="EMBL" id="MEA5583407.1"/>
    </source>
</evidence>
<keyword evidence="2" id="KW-0067">ATP-binding</keyword>
<reference evidence="3 4" key="1">
    <citation type="submission" date="2023-12" db="EMBL/GenBank/DDBJ databases">
        <title>Baltic Sea Cyanobacteria.</title>
        <authorList>
            <person name="Delbaje E."/>
            <person name="Fewer D.P."/>
            <person name="Shishido T.K."/>
        </authorList>
    </citation>
    <scope>NUCLEOTIDE SEQUENCE [LARGE SCALE GENOMIC DNA]</scope>
    <source>
        <strain evidence="3 4">UHCC-0300</strain>
    </source>
</reference>
<dbReference type="SUPFAM" id="SSF141000">
    <property type="entry name" value="Glu-tRNAGln amidotransferase C subunit"/>
    <property type="match status" value="1"/>
</dbReference>
<name>A0ABU5UIL0_9CYAN</name>
<dbReference type="PANTHER" id="PTHR15004">
    <property type="entry name" value="GLUTAMYL-TRNA(GLN) AMIDOTRANSFERASE SUBUNIT C, MITOCHONDRIAL"/>
    <property type="match status" value="1"/>
</dbReference>
<evidence type="ECO:0000256" key="1">
    <source>
        <dbReference type="ARBA" id="ARBA00022917"/>
    </source>
</evidence>
<comment type="catalytic activity">
    <reaction evidence="2">
        <text>L-glutamyl-tRNA(Gln) + L-glutamine + ATP + H2O = L-glutaminyl-tRNA(Gln) + L-glutamate + ADP + phosphate + H(+)</text>
        <dbReference type="Rhea" id="RHEA:17521"/>
        <dbReference type="Rhea" id="RHEA-COMP:9681"/>
        <dbReference type="Rhea" id="RHEA-COMP:9684"/>
        <dbReference type="ChEBI" id="CHEBI:15377"/>
        <dbReference type="ChEBI" id="CHEBI:15378"/>
        <dbReference type="ChEBI" id="CHEBI:29985"/>
        <dbReference type="ChEBI" id="CHEBI:30616"/>
        <dbReference type="ChEBI" id="CHEBI:43474"/>
        <dbReference type="ChEBI" id="CHEBI:58359"/>
        <dbReference type="ChEBI" id="CHEBI:78520"/>
        <dbReference type="ChEBI" id="CHEBI:78521"/>
        <dbReference type="ChEBI" id="CHEBI:456216"/>
    </reaction>
</comment>
<dbReference type="HAMAP" id="MF_00122">
    <property type="entry name" value="GatC"/>
    <property type="match status" value="1"/>
</dbReference>
<keyword evidence="2" id="KW-0547">Nucleotide-binding</keyword>
<dbReference type="PANTHER" id="PTHR15004:SF0">
    <property type="entry name" value="GLUTAMYL-TRNA(GLN) AMIDOTRANSFERASE SUBUNIT C, MITOCHONDRIAL"/>
    <property type="match status" value="1"/>
</dbReference>
<comment type="similarity">
    <text evidence="2">Belongs to the GatC family.</text>
</comment>
<dbReference type="EC" id="6.3.5.-" evidence="2"/>
<keyword evidence="1 2" id="KW-0648">Protein biosynthesis</keyword>
<dbReference type="Gene3D" id="1.10.20.60">
    <property type="entry name" value="Glu-tRNAGln amidotransferase C subunit, N-terminal domain"/>
    <property type="match status" value="1"/>
</dbReference>
<comment type="caution">
    <text evidence="3">The sequence shown here is derived from an EMBL/GenBank/DDBJ whole genome shotgun (WGS) entry which is preliminary data.</text>
</comment>
<comment type="catalytic activity">
    <reaction evidence="2">
        <text>L-aspartyl-tRNA(Asn) + L-glutamine + ATP + H2O = L-asparaginyl-tRNA(Asn) + L-glutamate + ADP + phosphate + 2 H(+)</text>
        <dbReference type="Rhea" id="RHEA:14513"/>
        <dbReference type="Rhea" id="RHEA-COMP:9674"/>
        <dbReference type="Rhea" id="RHEA-COMP:9677"/>
        <dbReference type="ChEBI" id="CHEBI:15377"/>
        <dbReference type="ChEBI" id="CHEBI:15378"/>
        <dbReference type="ChEBI" id="CHEBI:29985"/>
        <dbReference type="ChEBI" id="CHEBI:30616"/>
        <dbReference type="ChEBI" id="CHEBI:43474"/>
        <dbReference type="ChEBI" id="CHEBI:58359"/>
        <dbReference type="ChEBI" id="CHEBI:78515"/>
        <dbReference type="ChEBI" id="CHEBI:78516"/>
        <dbReference type="ChEBI" id="CHEBI:456216"/>
    </reaction>
</comment>
<proteinExistence type="inferred from homology"/>
<dbReference type="Proteomes" id="UP001302120">
    <property type="component" value="Unassembled WGS sequence"/>
</dbReference>
<accession>A0ABU5UIL0</accession>
<dbReference type="InterPro" id="IPR036113">
    <property type="entry name" value="Asp/Glu-ADT_sf_sub_c"/>
</dbReference>
<protein>
    <recommendedName>
        <fullName evidence="2">Aspartyl/glutamyl-tRNA(Asn/Gln) amidotransferase subunit C</fullName>
        <shortName evidence="2">Asp/Glu-ADT subunit C</shortName>
        <ecNumber evidence="2">6.3.5.-</ecNumber>
    </recommendedName>
</protein>
<comment type="function">
    <text evidence="2">Allows the formation of correctly charged Asn-tRNA(Asn) or Gln-tRNA(Gln) through the transamidation of misacylated Asp-tRNA(Asn) or Glu-tRNA(Gln) in organisms which lack either or both of asparaginyl-tRNA or glutaminyl-tRNA synthetases. The reaction takes place in the presence of glutamine and ATP through an activated phospho-Asp-tRNA(Asn) or phospho-Glu-tRNA(Gln).</text>
</comment>
<comment type="subunit">
    <text evidence="2">Heterotrimer of A, B and C subunits.</text>
</comment>
<keyword evidence="2" id="KW-0436">Ligase</keyword>
<dbReference type="RefSeq" id="WP_323197706.1">
    <property type="nucleotide sequence ID" value="NZ_JAYGHG010000042.1"/>
</dbReference>
<sequence length="99" mass="11194">MINREQVKKVALLARLELTAEEEEKFTTQLGSILDYIEQLNEVDVSDVAPTTRAIDTSNITRKDDLQPYPEREAILNSAPEQEGDFFKVPKILSSNEEG</sequence>
<evidence type="ECO:0000256" key="2">
    <source>
        <dbReference type="HAMAP-Rule" id="MF_00122"/>
    </source>
</evidence>
<dbReference type="Pfam" id="PF02686">
    <property type="entry name" value="GatC"/>
    <property type="match status" value="1"/>
</dbReference>
<evidence type="ECO:0000313" key="4">
    <source>
        <dbReference type="Proteomes" id="UP001302120"/>
    </source>
</evidence>
<keyword evidence="4" id="KW-1185">Reference proteome</keyword>
<dbReference type="InterPro" id="IPR003837">
    <property type="entry name" value="GatC"/>
</dbReference>